<feature type="compositionally biased region" description="Low complexity" evidence="1">
    <location>
        <begin position="280"/>
        <end position="292"/>
    </location>
</feature>
<evidence type="ECO:0000256" key="1">
    <source>
        <dbReference type="SAM" id="MobiDB-lite"/>
    </source>
</evidence>
<evidence type="ECO:0000313" key="2">
    <source>
        <dbReference type="EMBL" id="OEU18213.1"/>
    </source>
</evidence>
<dbReference type="KEGG" id="fcy:FRACYDRAFT_236484"/>
<feature type="region of interest" description="Disordered" evidence="1">
    <location>
        <begin position="268"/>
        <end position="307"/>
    </location>
</feature>
<proteinExistence type="predicted"/>
<feature type="region of interest" description="Disordered" evidence="1">
    <location>
        <begin position="1"/>
        <end position="24"/>
    </location>
</feature>
<feature type="compositionally biased region" description="Basic and acidic residues" evidence="1">
    <location>
        <begin position="298"/>
        <end position="307"/>
    </location>
</feature>
<sequence>MNRLQEGPHASRVAIAGQTTTRPTTISSTYHPFHVKIGNKKNKMKEPSEKLVCCVKNRLREGQHDTISSAYHPFHVIGNKKNNKIQKPSEKLACCVKYLKNCDLRCKKFNNKDKFYTCNCLDFLKDTTTKATKVVEAGNSNDKNDNDNSDGSIATIITNNTDIESNKQFQRECVASAMCSFDDTKLNERKGQIINWIRYTDQIKDSRKKFIIPFYDVDNDNDDNDNKHRQAISFLNEHRVCRSAIAALLDLHIMYPLGRLLENPIIRQSDTNKSKKRKSNNNGNDNDNHNGSATDAGGDSKKHQLVF</sequence>
<evidence type="ECO:0000313" key="3">
    <source>
        <dbReference type="Proteomes" id="UP000095751"/>
    </source>
</evidence>
<gene>
    <name evidence="2" type="ORF">FRACYDRAFT_236484</name>
</gene>
<dbReference type="EMBL" id="KV784356">
    <property type="protein sequence ID" value="OEU18213.1"/>
    <property type="molecule type" value="Genomic_DNA"/>
</dbReference>
<dbReference type="InParanoid" id="A0A1E7FK94"/>
<keyword evidence="3" id="KW-1185">Reference proteome</keyword>
<name>A0A1E7FK94_9STRA</name>
<dbReference type="Proteomes" id="UP000095751">
    <property type="component" value="Unassembled WGS sequence"/>
</dbReference>
<organism evidence="2 3">
    <name type="scientific">Fragilariopsis cylindrus CCMP1102</name>
    <dbReference type="NCBI Taxonomy" id="635003"/>
    <lineage>
        <taxon>Eukaryota</taxon>
        <taxon>Sar</taxon>
        <taxon>Stramenopiles</taxon>
        <taxon>Ochrophyta</taxon>
        <taxon>Bacillariophyta</taxon>
        <taxon>Bacillariophyceae</taxon>
        <taxon>Bacillariophycidae</taxon>
        <taxon>Bacillariales</taxon>
        <taxon>Bacillariaceae</taxon>
        <taxon>Fragilariopsis</taxon>
    </lineage>
</organism>
<accession>A0A1E7FK94</accession>
<dbReference type="AlphaFoldDB" id="A0A1E7FK94"/>
<protein>
    <submittedName>
        <fullName evidence="2">Uncharacterized protein</fullName>
    </submittedName>
</protein>
<reference evidence="2 3" key="1">
    <citation type="submission" date="2016-09" db="EMBL/GenBank/DDBJ databases">
        <title>Extensive genetic diversity and differential bi-allelic expression allows diatom success in the polar Southern Ocean.</title>
        <authorList>
            <consortium name="DOE Joint Genome Institute"/>
            <person name="Mock T."/>
            <person name="Otillar R.P."/>
            <person name="Strauss J."/>
            <person name="Dupont C."/>
            <person name="Frickenhaus S."/>
            <person name="Maumus F."/>
            <person name="Mcmullan M."/>
            <person name="Sanges R."/>
            <person name="Schmutz J."/>
            <person name="Toseland A."/>
            <person name="Valas R."/>
            <person name="Veluchamy A."/>
            <person name="Ward B.J."/>
            <person name="Allen A."/>
            <person name="Barry K."/>
            <person name="Falciatore A."/>
            <person name="Ferrante M."/>
            <person name="Fortunato A.E."/>
            <person name="Gloeckner G."/>
            <person name="Gruber A."/>
            <person name="Hipkin R."/>
            <person name="Janech M."/>
            <person name="Kroth P."/>
            <person name="Leese F."/>
            <person name="Lindquist E."/>
            <person name="Lyon B.R."/>
            <person name="Martin J."/>
            <person name="Mayer C."/>
            <person name="Parker M."/>
            <person name="Quesneville H."/>
            <person name="Raymond J."/>
            <person name="Uhlig C."/>
            <person name="Valentin K.U."/>
            <person name="Worden A.Z."/>
            <person name="Armbrust E.V."/>
            <person name="Bowler C."/>
            <person name="Green B."/>
            <person name="Moulton V."/>
            <person name="Van Oosterhout C."/>
            <person name="Grigoriev I."/>
        </authorList>
    </citation>
    <scope>NUCLEOTIDE SEQUENCE [LARGE SCALE GENOMIC DNA]</scope>
    <source>
        <strain evidence="2 3">CCMP1102</strain>
    </source>
</reference>